<feature type="compositionally biased region" description="Polar residues" evidence="1">
    <location>
        <begin position="118"/>
        <end position="127"/>
    </location>
</feature>
<feature type="region of interest" description="Disordered" evidence="1">
    <location>
        <begin position="75"/>
        <end position="133"/>
    </location>
</feature>
<accession>G3INF9</accession>
<evidence type="ECO:0000313" key="2">
    <source>
        <dbReference type="EMBL" id="EGW12567.1"/>
    </source>
</evidence>
<keyword evidence="2" id="KW-0812">Transmembrane</keyword>
<organism evidence="2 3">
    <name type="scientific">Cricetulus griseus</name>
    <name type="common">Chinese hamster</name>
    <name type="synonym">Cricetulus barabensis griseus</name>
    <dbReference type="NCBI Taxonomy" id="10029"/>
    <lineage>
        <taxon>Eukaryota</taxon>
        <taxon>Metazoa</taxon>
        <taxon>Chordata</taxon>
        <taxon>Craniata</taxon>
        <taxon>Vertebrata</taxon>
        <taxon>Euteleostomi</taxon>
        <taxon>Mammalia</taxon>
        <taxon>Eutheria</taxon>
        <taxon>Euarchontoglires</taxon>
        <taxon>Glires</taxon>
        <taxon>Rodentia</taxon>
        <taxon>Myomorpha</taxon>
        <taxon>Muroidea</taxon>
        <taxon>Cricetidae</taxon>
        <taxon>Cricetinae</taxon>
        <taxon>Cricetulus</taxon>
    </lineage>
</organism>
<feature type="compositionally biased region" description="Acidic residues" evidence="1">
    <location>
        <begin position="107"/>
        <end position="117"/>
    </location>
</feature>
<evidence type="ECO:0000256" key="1">
    <source>
        <dbReference type="SAM" id="MobiDB-lite"/>
    </source>
</evidence>
<evidence type="ECO:0000313" key="3">
    <source>
        <dbReference type="Proteomes" id="UP000001075"/>
    </source>
</evidence>
<feature type="compositionally biased region" description="Polar residues" evidence="1">
    <location>
        <begin position="91"/>
        <end position="100"/>
    </location>
</feature>
<reference evidence="3" key="1">
    <citation type="journal article" date="2011" name="Nat. Biotechnol.">
        <title>The genomic sequence of the Chinese hamster ovary (CHO)-K1 cell line.</title>
        <authorList>
            <person name="Xu X."/>
            <person name="Nagarajan H."/>
            <person name="Lewis N.E."/>
            <person name="Pan S."/>
            <person name="Cai Z."/>
            <person name="Liu X."/>
            <person name="Chen W."/>
            <person name="Xie M."/>
            <person name="Wang W."/>
            <person name="Hammond S."/>
            <person name="Andersen M.R."/>
            <person name="Neff N."/>
            <person name="Passarelli B."/>
            <person name="Koh W."/>
            <person name="Fan H.C."/>
            <person name="Wang J."/>
            <person name="Gui Y."/>
            <person name="Lee K.H."/>
            <person name="Betenbaugh M.J."/>
            <person name="Quake S.R."/>
            <person name="Famili I."/>
            <person name="Palsson B.O."/>
            <person name="Wang J."/>
        </authorList>
    </citation>
    <scope>NUCLEOTIDE SEQUENCE [LARGE SCALE GENOMIC DNA]</scope>
    <source>
        <strain evidence="3">CHO K1 cell line</strain>
    </source>
</reference>
<sequence>MLLSAVNYGRNAAPSLQTRSIAVHCGQTNCHCDSIDMFKVVPHLGQYQGFGHTLTPQNVAAVSKLCEDVMIDVPEWQQPSDAGQQEDSEDTLTSQGTLSTAKLCEDATADIQEEQEPPDTSTDSYSCHNPLCV</sequence>
<dbReference type="InParanoid" id="G3INF9"/>
<keyword evidence="2" id="KW-0472">Membrane</keyword>
<dbReference type="EMBL" id="JH005976">
    <property type="protein sequence ID" value="EGW12567.1"/>
    <property type="molecule type" value="Genomic_DNA"/>
</dbReference>
<dbReference type="AlphaFoldDB" id="G3INF9"/>
<dbReference type="Proteomes" id="UP000001075">
    <property type="component" value="Unassembled WGS sequence"/>
</dbReference>
<protein>
    <submittedName>
        <fullName evidence="2">Transmembrane protein 184C</fullName>
    </submittedName>
</protein>
<name>G3INF9_CRIGR</name>
<gene>
    <name evidence="2" type="ORF">I79_025480</name>
</gene>
<proteinExistence type="predicted"/>